<feature type="domain" description="LIM zinc-binding" evidence="11">
    <location>
        <begin position="206"/>
        <end position="264"/>
    </location>
</feature>
<dbReference type="Pfam" id="PF00412">
    <property type="entry name" value="LIM"/>
    <property type="match status" value="4"/>
</dbReference>
<dbReference type="PANTHER" id="PTHR24216">
    <property type="entry name" value="PAXILLIN-RELATED"/>
    <property type="match status" value="1"/>
</dbReference>
<reference evidence="13" key="1">
    <citation type="submission" date="2024-02" db="UniProtKB">
        <authorList>
            <consortium name="WormBaseParasite"/>
        </authorList>
    </citation>
    <scope>IDENTIFICATION</scope>
</reference>
<dbReference type="InterPro" id="IPR001781">
    <property type="entry name" value="Znf_LIM"/>
</dbReference>
<evidence type="ECO:0000256" key="10">
    <source>
        <dbReference type="SAM" id="MobiDB-lite"/>
    </source>
</evidence>
<dbReference type="Proteomes" id="UP000887575">
    <property type="component" value="Unassembled WGS sequence"/>
</dbReference>
<keyword evidence="4" id="KW-0677">Repeat</keyword>
<dbReference type="FunFam" id="2.10.110.10:FF:000009">
    <property type="entry name" value="Paxillin isoform 1"/>
    <property type="match status" value="1"/>
</dbReference>
<keyword evidence="7 9" id="KW-0440">LIM domain</keyword>
<evidence type="ECO:0000256" key="3">
    <source>
        <dbReference type="ARBA" id="ARBA00022723"/>
    </source>
</evidence>
<evidence type="ECO:0000256" key="9">
    <source>
        <dbReference type="PROSITE-ProRule" id="PRU00125"/>
    </source>
</evidence>
<keyword evidence="2" id="KW-0963">Cytoplasm</keyword>
<dbReference type="WBParaSite" id="MBELARI_LOCUS11283">
    <property type="protein sequence ID" value="MBELARI_LOCUS11283"/>
    <property type="gene ID" value="MBELARI_LOCUS11283"/>
</dbReference>
<proteinExistence type="predicted"/>
<feature type="domain" description="LIM zinc-binding" evidence="11">
    <location>
        <begin position="383"/>
        <end position="442"/>
    </location>
</feature>
<name>A0AAF3EBF7_9BILA</name>
<dbReference type="GO" id="GO:0046872">
    <property type="term" value="F:metal ion binding"/>
    <property type="evidence" value="ECO:0007669"/>
    <property type="project" value="UniProtKB-KW"/>
</dbReference>
<sequence length="443" mass="49727">MPGDDKFAEAVRPALEALLSDLQHTTEVLRRANLSDRYGGSQDLEPIYQEQTRRAPVSVTLHNVDGETKPSEELNEVAQMIGRYSMERARLSPNTSSHTYSDAERRSYADVDSDYANTSPQPTNSATIISNFPTTSKVDERLDRPSVHSLLNQLDVAAGSKRSLGANSYNDVRRSPSQDPMHANSMIGTLKSDYSAQHGVNTIPKGDCAGCTKPIIGQVVIALGKMWHPEHFNCCECNDELGHRNFFERNGKAYCEDDYHNAFSPRCHGCNQAIRDRCVTAMGKNFHMQCFVCVECGREFGDEGFHERDGRAYCRRDFFRLFAPKCNGCQNAITNNFITALGTHWHPDCFVCQMCGTGFDGGSFFDHQGAPLCEQHYHEKRGSLCSVCRQPISGRCVSAMGLKFHPEHFRCTYCARQLTKGIFKEVDRKPFCHKCYNTTHALT</sequence>
<evidence type="ECO:0000256" key="5">
    <source>
        <dbReference type="ARBA" id="ARBA00022833"/>
    </source>
</evidence>
<organism evidence="12 13">
    <name type="scientific">Mesorhabditis belari</name>
    <dbReference type="NCBI Taxonomy" id="2138241"/>
    <lineage>
        <taxon>Eukaryota</taxon>
        <taxon>Metazoa</taxon>
        <taxon>Ecdysozoa</taxon>
        <taxon>Nematoda</taxon>
        <taxon>Chromadorea</taxon>
        <taxon>Rhabditida</taxon>
        <taxon>Rhabditina</taxon>
        <taxon>Rhabditomorpha</taxon>
        <taxon>Rhabditoidea</taxon>
        <taxon>Rhabditidae</taxon>
        <taxon>Mesorhabditinae</taxon>
        <taxon>Mesorhabditis</taxon>
    </lineage>
</organism>
<dbReference type="PANTHER" id="PTHR24216:SF8">
    <property type="entry name" value="PAXILLIN, ISOFORM F"/>
    <property type="match status" value="1"/>
</dbReference>
<keyword evidence="12" id="KW-1185">Reference proteome</keyword>
<feature type="domain" description="LIM zinc-binding" evidence="11">
    <location>
        <begin position="265"/>
        <end position="324"/>
    </location>
</feature>
<evidence type="ECO:0000313" key="13">
    <source>
        <dbReference type="WBParaSite" id="MBELARI_LOCUS11283"/>
    </source>
</evidence>
<evidence type="ECO:0000256" key="1">
    <source>
        <dbReference type="ARBA" id="ARBA00004282"/>
    </source>
</evidence>
<evidence type="ECO:0000256" key="4">
    <source>
        <dbReference type="ARBA" id="ARBA00022737"/>
    </source>
</evidence>
<feature type="domain" description="LIM zinc-binding" evidence="11">
    <location>
        <begin position="325"/>
        <end position="382"/>
    </location>
</feature>
<dbReference type="CDD" id="cd09338">
    <property type="entry name" value="LIM3_Paxillin_like"/>
    <property type="match status" value="1"/>
</dbReference>
<dbReference type="FunFam" id="2.10.110.10:FF:000018">
    <property type="entry name" value="Paxillin isoform 1"/>
    <property type="match status" value="1"/>
</dbReference>
<evidence type="ECO:0000256" key="7">
    <source>
        <dbReference type="ARBA" id="ARBA00023038"/>
    </source>
</evidence>
<evidence type="ECO:0000259" key="11">
    <source>
        <dbReference type="PROSITE" id="PS50023"/>
    </source>
</evidence>
<dbReference type="AlphaFoldDB" id="A0AAF3EBF7"/>
<evidence type="ECO:0000256" key="2">
    <source>
        <dbReference type="ARBA" id="ARBA00022490"/>
    </source>
</evidence>
<dbReference type="GO" id="GO:0055120">
    <property type="term" value="C:striated muscle dense body"/>
    <property type="evidence" value="ECO:0007669"/>
    <property type="project" value="UniProtKB-ARBA"/>
</dbReference>
<dbReference type="GO" id="GO:0031430">
    <property type="term" value="C:M band"/>
    <property type="evidence" value="ECO:0007669"/>
    <property type="project" value="UniProtKB-SubCell"/>
</dbReference>
<protein>
    <submittedName>
        <fullName evidence="13">LIM zinc-binding domain-containing protein</fullName>
    </submittedName>
</protein>
<dbReference type="PROSITE" id="PS50023">
    <property type="entry name" value="LIM_DOMAIN_2"/>
    <property type="match status" value="4"/>
</dbReference>
<dbReference type="SUPFAM" id="SSF57716">
    <property type="entry name" value="Glucocorticoid receptor-like (DNA-binding domain)"/>
    <property type="match status" value="5"/>
</dbReference>
<keyword evidence="3 9" id="KW-0479">Metal-binding</keyword>
<keyword evidence="5 9" id="KW-0862">Zinc</keyword>
<evidence type="ECO:0000313" key="12">
    <source>
        <dbReference type="Proteomes" id="UP000887575"/>
    </source>
</evidence>
<keyword evidence="6" id="KW-0965">Cell junction</keyword>
<dbReference type="Gene3D" id="2.10.110.10">
    <property type="entry name" value="Cysteine Rich Protein"/>
    <property type="match status" value="4"/>
</dbReference>
<dbReference type="SMART" id="SM00132">
    <property type="entry name" value="LIM"/>
    <property type="match status" value="4"/>
</dbReference>
<dbReference type="GO" id="GO:0070161">
    <property type="term" value="C:anchoring junction"/>
    <property type="evidence" value="ECO:0007669"/>
    <property type="project" value="UniProtKB-SubCell"/>
</dbReference>
<feature type="region of interest" description="Disordered" evidence="10">
    <location>
        <begin position="165"/>
        <end position="185"/>
    </location>
</feature>
<accession>A0AAF3EBF7</accession>
<dbReference type="PROSITE" id="PS00478">
    <property type="entry name" value="LIM_DOMAIN_1"/>
    <property type="match status" value="3"/>
</dbReference>
<comment type="subcellular location">
    <subcellularLocation>
        <location evidence="1">Cell junction</location>
    </subcellularLocation>
    <subcellularLocation>
        <location evidence="8">Cytoplasm</location>
        <location evidence="8">Myofibril</location>
        <location evidence="8">Sarcomere</location>
        <location evidence="8">M line</location>
    </subcellularLocation>
</comment>
<dbReference type="CDD" id="cd09339">
    <property type="entry name" value="LIM4_Paxillin_like"/>
    <property type="match status" value="1"/>
</dbReference>
<evidence type="ECO:0000256" key="6">
    <source>
        <dbReference type="ARBA" id="ARBA00022949"/>
    </source>
</evidence>
<evidence type="ECO:0000256" key="8">
    <source>
        <dbReference type="ARBA" id="ARBA00037833"/>
    </source>
</evidence>
<dbReference type="FunFam" id="2.10.110.10:FF:000008">
    <property type="entry name" value="Paxillin isoform 1"/>
    <property type="match status" value="1"/>
</dbReference>